<dbReference type="KEGG" id="bav:BAV0348"/>
<keyword evidence="6 7" id="KW-0472">Membrane</keyword>
<feature type="transmembrane region" description="Helical" evidence="7">
    <location>
        <begin position="421"/>
        <end position="444"/>
    </location>
</feature>
<dbReference type="InterPro" id="IPR050367">
    <property type="entry name" value="APC_superfamily"/>
</dbReference>
<reference evidence="8 9" key="1">
    <citation type="journal article" date="2006" name="J. Bacteriol.">
        <title>Comparison of the genome sequence of the poultry pathogen Bordetella avium with those of B. bronchiseptica, B. pertussis, and B. parapertussis reveals extensive diversity in surface structures associated with host interaction.</title>
        <authorList>
            <person name="Sebaihia M."/>
            <person name="Preston A."/>
            <person name="Maskell D.J."/>
            <person name="Kuzmiak H."/>
            <person name="Connell T.D."/>
            <person name="King N.D."/>
            <person name="Orndorff P.E."/>
            <person name="Miyamoto D.M."/>
            <person name="Thomson N.R."/>
            <person name="Harris D."/>
            <person name="Goble A."/>
            <person name="Lord A."/>
            <person name="Murphy L."/>
            <person name="Quail M.A."/>
            <person name="Rutter S."/>
            <person name="Squares R."/>
            <person name="Squares S."/>
            <person name="Woodward J."/>
            <person name="Parkhill J."/>
            <person name="Temple L.M."/>
        </authorList>
    </citation>
    <scope>NUCLEOTIDE SEQUENCE [LARGE SCALE GENOMIC DNA]</scope>
    <source>
        <strain evidence="8 9">197N</strain>
    </source>
</reference>
<accession>Q2KZK4</accession>
<gene>
    <name evidence="8" type="primary">tyrP</name>
    <name evidence="8" type="ordered locus">BAV0348</name>
</gene>
<dbReference type="Gene3D" id="1.20.1740.10">
    <property type="entry name" value="Amino acid/polyamine transporter I"/>
    <property type="match status" value="1"/>
</dbReference>
<keyword evidence="2" id="KW-0813">Transport</keyword>
<keyword evidence="3" id="KW-1003">Cell membrane</keyword>
<feature type="transmembrane region" description="Helical" evidence="7">
    <location>
        <begin position="348"/>
        <end position="367"/>
    </location>
</feature>
<feature type="transmembrane region" description="Helical" evidence="7">
    <location>
        <begin position="373"/>
        <end position="397"/>
    </location>
</feature>
<feature type="transmembrane region" description="Helical" evidence="7">
    <location>
        <begin position="133"/>
        <end position="152"/>
    </location>
</feature>
<sequence>MFMVSKSAAGASPASNPIGLFTFIGMTCALVASVRNIPDLSATGWSMFFYMFVATFMFALPITLISGEFAGMKPKEGGPELWVTSGIDERWGFVTSWLLWVQMFPGMVMVASSLAPLLAIAIGNNAIGENNTFTLICILVVYWAISILNMFFDMAKIGGRIGAWLGVYIPVIMLLVLGVAATIKTGIQTNNYLGEFSVAKLFPDTLSATGSLQYFAAICFIYTGIEMSSVYIPRLKNPIATYIKGIFIALVFMLLFNLVNAFLLANAVAPGQIQLNNIAQGPLLWLQALGLPMWIGNVFAGCVFIGVAVQLSAWASGPAKTIQASARRGLYPPSLGYWRENKYGVSRTIILTQAIIISLFALVYLLIPAVNAAFLLLVTATSVIYCVVYILMAVGIVKMRKAQPDVPRPFRIGGANSKGNFWLWVVIVVFLGTILASIILTLFTFSFVDAAIVIGITVVLTGLPLYIHHIRKPQWRVDVEAKMQALGQGHLIAKPESAAAIKTAPGGRGAA</sequence>
<dbReference type="EMBL" id="AM167904">
    <property type="protein sequence ID" value="CAJ47952.1"/>
    <property type="molecule type" value="Genomic_DNA"/>
</dbReference>
<feature type="transmembrane region" description="Helical" evidence="7">
    <location>
        <begin position="450"/>
        <end position="467"/>
    </location>
</feature>
<dbReference type="GO" id="GO:0022857">
    <property type="term" value="F:transmembrane transporter activity"/>
    <property type="evidence" value="ECO:0007669"/>
    <property type="project" value="InterPro"/>
</dbReference>
<dbReference type="GO" id="GO:0005886">
    <property type="term" value="C:plasma membrane"/>
    <property type="evidence" value="ECO:0007669"/>
    <property type="project" value="UniProtKB-SubCell"/>
</dbReference>
<feature type="transmembrane region" description="Helical" evidence="7">
    <location>
        <begin position="20"/>
        <end position="38"/>
    </location>
</feature>
<feature type="transmembrane region" description="Helical" evidence="7">
    <location>
        <begin position="97"/>
        <end position="121"/>
    </location>
</feature>
<comment type="subcellular location">
    <subcellularLocation>
        <location evidence="1">Cell membrane</location>
        <topology evidence="1">Multi-pass membrane protein</topology>
    </subcellularLocation>
</comment>
<evidence type="ECO:0000256" key="2">
    <source>
        <dbReference type="ARBA" id="ARBA00022448"/>
    </source>
</evidence>
<dbReference type="eggNOG" id="COG0531">
    <property type="taxonomic scope" value="Bacteria"/>
</dbReference>
<evidence type="ECO:0000313" key="8">
    <source>
        <dbReference type="EMBL" id="CAJ47952.1"/>
    </source>
</evidence>
<feature type="transmembrane region" description="Helical" evidence="7">
    <location>
        <begin position="212"/>
        <end position="233"/>
    </location>
</feature>
<evidence type="ECO:0000256" key="6">
    <source>
        <dbReference type="ARBA" id="ARBA00023136"/>
    </source>
</evidence>
<evidence type="ECO:0000256" key="1">
    <source>
        <dbReference type="ARBA" id="ARBA00004651"/>
    </source>
</evidence>
<keyword evidence="5 7" id="KW-1133">Transmembrane helix</keyword>
<dbReference type="PIRSF" id="PIRSF006060">
    <property type="entry name" value="AA_transporter"/>
    <property type="match status" value="1"/>
</dbReference>
<dbReference type="AlphaFoldDB" id="Q2KZK4"/>
<feature type="transmembrane region" description="Helical" evidence="7">
    <location>
        <begin position="289"/>
        <end position="311"/>
    </location>
</feature>
<dbReference type="Proteomes" id="UP000001977">
    <property type="component" value="Chromosome"/>
</dbReference>
<evidence type="ECO:0000256" key="7">
    <source>
        <dbReference type="SAM" id="Phobius"/>
    </source>
</evidence>
<evidence type="ECO:0000256" key="4">
    <source>
        <dbReference type="ARBA" id="ARBA00022692"/>
    </source>
</evidence>
<feature type="transmembrane region" description="Helical" evidence="7">
    <location>
        <begin position="245"/>
        <end position="269"/>
    </location>
</feature>
<keyword evidence="9" id="KW-1185">Reference proteome</keyword>
<evidence type="ECO:0000256" key="5">
    <source>
        <dbReference type="ARBA" id="ARBA00022989"/>
    </source>
</evidence>
<dbReference type="PANTHER" id="PTHR42770">
    <property type="entry name" value="AMINO ACID TRANSPORTER-RELATED"/>
    <property type="match status" value="1"/>
</dbReference>
<proteinExistence type="predicted"/>
<dbReference type="InterPro" id="IPR002293">
    <property type="entry name" value="AA/rel_permease1"/>
</dbReference>
<evidence type="ECO:0000256" key="3">
    <source>
        <dbReference type="ARBA" id="ARBA00022475"/>
    </source>
</evidence>
<protein>
    <submittedName>
        <fullName evidence="8">Tyrosine permease</fullName>
    </submittedName>
</protein>
<feature type="transmembrane region" description="Helical" evidence="7">
    <location>
        <begin position="164"/>
        <end position="183"/>
    </location>
</feature>
<dbReference type="PANTHER" id="PTHR42770:SF15">
    <property type="entry name" value="GLUTAMATE_GAMMA-AMINOBUTYRATE ANTIPORTER-RELATED"/>
    <property type="match status" value="1"/>
</dbReference>
<dbReference type="HOGENOM" id="CLU_020854_4_2_4"/>
<dbReference type="STRING" id="360910.BAV0348"/>
<name>Q2KZK4_BORA1</name>
<organism evidence="8 9">
    <name type="scientific">Bordetella avium (strain 197N)</name>
    <dbReference type="NCBI Taxonomy" id="360910"/>
    <lineage>
        <taxon>Bacteria</taxon>
        <taxon>Pseudomonadati</taxon>
        <taxon>Pseudomonadota</taxon>
        <taxon>Betaproteobacteria</taxon>
        <taxon>Burkholderiales</taxon>
        <taxon>Alcaligenaceae</taxon>
        <taxon>Bordetella</taxon>
    </lineage>
</organism>
<dbReference type="Pfam" id="PF13520">
    <property type="entry name" value="AA_permease_2"/>
    <property type="match status" value="1"/>
</dbReference>
<keyword evidence="4 7" id="KW-0812">Transmembrane</keyword>
<feature type="transmembrane region" description="Helical" evidence="7">
    <location>
        <begin position="44"/>
        <end position="65"/>
    </location>
</feature>
<evidence type="ECO:0000313" key="9">
    <source>
        <dbReference type="Proteomes" id="UP000001977"/>
    </source>
</evidence>